<keyword evidence="1" id="KW-0732">Signal</keyword>
<feature type="chain" id="PRO_5040865906" description="DUF2845 domain-containing protein" evidence="1">
    <location>
        <begin position="21"/>
        <end position="98"/>
    </location>
</feature>
<evidence type="ECO:0000313" key="3">
    <source>
        <dbReference type="Proteomes" id="UP001143328"/>
    </source>
</evidence>
<evidence type="ECO:0000313" key="2">
    <source>
        <dbReference type="EMBL" id="GLK91091.1"/>
    </source>
</evidence>
<reference evidence="2" key="2">
    <citation type="submission" date="2023-01" db="EMBL/GenBank/DDBJ databases">
        <authorList>
            <person name="Sun Q."/>
            <person name="Evtushenko L."/>
        </authorList>
    </citation>
    <scope>NUCLEOTIDE SEQUENCE</scope>
    <source>
        <strain evidence="2">VKM B-2935</strain>
    </source>
</reference>
<gene>
    <name evidence="2" type="ORF">GCM10017655_41550</name>
</gene>
<protein>
    <recommendedName>
        <fullName evidence="4">DUF2845 domain-containing protein</fullName>
    </recommendedName>
</protein>
<dbReference type="InterPro" id="IPR021268">
    <property type="entry name" value="DUF2845"/>
</dbReference>
<name>A0A9W6NHT6_9PSED</name>
<feature type="signal peptide" evidence="1">
    <location>
        <begin position="1"/>
        <end position="20"/>
    </location>
</feature>
<dbReference type="Proteomes" id="UP001143328">
    <property type="component" value="Unassembled WGS sequence"/>
</dbReference>
<organism evidence="2 3">
    <name type="scientific">Pseudomonas turukhanskensis</name>
    <dbReference type="NCBI Taxonomy" id="1806536"/>
    <lineage>
        <taxon>Bacteria</taxon>
        <taxon>Pseudomonadati</taxon>
        <taxon>Pseudomonadota</taxon>
        <taxon>Gammaproteobacteria</taxon>
        <taxon>Pseudomonadales</taxon>
        <taxon>Pseudomonadaceae</taxon>
        <taxon>Pseudomonas</taxon>
    </lineage>
</organism>
<keyword evidence="3" id="KW-1185">Reference proteome</keyword>
<proteinExistence type="predicted"/>
<sequence>MKKSFLLCLPLMAFAAASHASLRCDNGIASEGDRTVEVQTKCGAPASSSVVGYEKTRHGSSSTEVEVQEWVYGPREGGMMYFLRFEGGRLVRIDSKRA</sequence>
<dbReference type="EMBL" id="BSFN01000016">
    <property type="protein sequence ID" value="GLK91091.1"/>
    <property type="molecule type" value="Genomic_DNA"/>
</dbReference>
<accession>A0A9W6NHT6</accession>
<evidence type="ECO:0008006" key="4">
    <source>
        <dbReference type="Google" id="ProtNLM"/>
    </source>
</evidence>
<dbReference type="RefSeq" id="WP_271197329.1">
    <property type="nucleotide sequence ID" value="NZ_BSFN01000016.1"/>
</dbReference>
<evidence type="ECO:0000256" key="1">
    <source>
        <dbReference type="SAM" id="SignalP"/>
    </source>
</evidence>
<reference evidence="2" key="1">
    <citation type="journal article" date="2014" name="Int. J. Syst. Evol. Microbiol.">
        <title>Complete genome sequence of Corynebacterium casei LMG S-19264T (=DSM 44701T), isolated from a smear-ripened cheese.</title>
        <authorList>
            <consortium name="US DOE Joint Genome Institute (JGI-PGF)"/>
            <person name="Walter F."/>
            <person name="Albersmeier A."/>
            <person name="Kalinowski J."/>
            <person name="Ruckert C."/>
        </authorList>
    </citation>
    <scope>NUCLEOTIDE SEQUENCE</scope>
    <source>
        <strain evidence="2">VKM B-2935</strain>
    </source>
</reference>
<comment type="caution">
    <text evidence="2">The sequence shown here is derived from an EMBL/GenBank/DDBJ whole genome shotgun (WGS) entry which is preliminary data.</text>
</comment>
<dbReference type="AlphaFoldDB" id="A0A9W6NHT6"/>
<dbReference type="Pfam" id="PF11006">
    <property type="entry name" value="DUF2845"/>
    <property type="match status" value="1"/>
</dbReference>